<keyword evidence="4" id="KW-0255">Endonuclease</keyword>
<dbReference type="CDD" id="cd00085">
    <property type="entry name" value="HNHc"/>
    <property type="match status" value="1"/>
</dbReference>
<evidence type="ECO:0000256" key="1">
    <source>
        <dbReference type="SAM" id="MobiDB-lite"/>
    </source>
</evidence>
<organism evidence="4 5">
    <name type="scientific">Pengzhenrongella sicca</name>
    <dbReference type="NCBI Taxonomy" id="2819238"/>
    <lineage>
        <taxon>Bacteria</taxon>
        <taxon>Bacillati</taxon>
        <taxon>Actinomycetota</taxon>
        <taxon>Actinomycetes</taxon>
        <taxon>Micrococcales</taxon>
        <taxon>Pengzhenrongella</taxon>
    </lineage>
</organism>
<proteinExistence type="predicted"/>
<keyword evidence="4" id="KW-0378">Hydrolase</keyword>
<dbReference type="Gene3D" id="1.10.30.50">
    <property type="match status" value="1"/>
</dbReference>
<name>A0A8A4ZC32_9MICO</name>
<feature type="domain" description="HNH nuclease" evidence="3">
    <location>
        <begin position="76"/>
        <end position="133"/>
    </location>
</feature>
<dbReference type="InterPro" id="IPR003615">
    <property type="entry name" value="HNH_nuc"/>
</dbReference>
<accession>A0A8A4ZC32</accession>
<gene>
    <name evidence="4" type="ORF">J4E96_11685</name>
</gene>
<evidence type="ECO:0000313" key="4">
    <source>
        <dbReference type="EMBL" id="QTE28057.1"/>
    </source>
</evidence>
<protein>
    <submittedName>
        <fullName evidence="4">HNH endonuclease</fullName>
    </submittedName>
</protein>
<feature type="transmembrane region" description="Helical" evidence="2">
    <location>
        <begin position="37"/>
        <end position="57"/>
    </location>
</feature>
<dbReference type="GO" id="GO:0003676">
    <property type="term" value="F:nucleic acid binding"/>
    <property type="evidence" value="ECO:0007669"/>
    <property type="project" value="InterPro"/>
</dbReference>
<keyword evidence="2" id="KW-0472">Membrane</keyword>
<dbReference type="GO" id="GO:0008270">
    <property type="term" value="F:zinc ion binding"/>
    <property type="evidence" value="ECO:0007669"/>
    <property type="project" value="InterPro"/>
</dbReference>
<dbReference type="Proteomes" id="UP000663937">
    <property type="component" value="Chromosome"/>
</dbReference>
<evidence type="ECO:0000256" key="2">
    <source>
        <dbReference type="SAM" id="Phobius"/>
    </source>
</evidence>
<dbReference type="AlphaFoldDB" id="A0A8A4ZC32"/>
<dbReference type="KEGG" id="psic:J4E96_11685"/>
<reference evidence="4" key="1">
    <citation type="submission" date="2021-03" db="EMBL/GenBank/DDBJ databases">
        <title>Pengzhenrongella sicca gen. nov., sp. nov., a new member of suborder Micrococcineae isolated from High-Arctic tundra soil.</title>
        <authorList>
            <person name="Peng F."/>
        </authorList>
    </citation>
    <scope>NUCLEOTIDE SEQUENCE</scope>
    <source>
        <strain evidence="4">LRZ-2</strain>
    </source>
</reference>
<keyword evidence="2" id="KW-0812">Transmembrane</keyword>
<sequence>MLRSQLATAPVPAPDPFDGFLGALGHGFWQTATSSPLAVLPLIFLALLVVVRVYRAFRWIRLSASGRDPMRRYAGPDRAAVLYRAGARCEHDGLLSGRCAITEKLQADHIHPHSKGGSTTVGNGQALCSRHNKQKAARIPYNWELRRLERRRASYSPPGISLTVVRRSSREPQTPGRAHRR</sequence>
<dbReference type="RefSeq" id="WP_406619797.1">
    <property type="nucleotide sequence ID" value="NZ_CP071868.1"/>
</dbReference>
<evidence type="ECO:0000313" key="5">
    <source>
        <dbReference type="Proteomes" id="UP000663937"/>
    </source>
</evidence>
<dbReference type="InterPro" id="IPR002711">
    <property type="entry name" value="HNH"/>
</dbReference>
<dbReference type="EMBL" id="CP071868">
    <property type="protein sequence ID" value="QTE28057.1"/>
    <property type="molecule type" value="Genomic_DNA"/>
</dbReference>
<dbReference type="Pfam" id="PF01844">
    <property type="entry name" value="HNH"/>
    <property type="match status" value="1"/>
</dbReference>
<dbReference type="SMART" id="SM00507">
    <property type="entry name" value="HNHc"/>
    <property type="match status" value="1"/>
</dbReference>
<keyword evidence="2" id="KW-1133">Transmembrane helix</keyword>
<evidence type="ECO:0000259" key="3">
    <source>
        <dbReference type="SMART" id="SM00507"/>
    </source>
</evidence>
<feature type="region of interest" description="Disordered" evidence="1">
    <location>
        <begin position="110"/>
        <end position="131"/>
    </location>
</feature>
<keyword evidence="4" id="KW-0540">Nuclease</keyword>
<keyword evidence="5" id="KW-1185">Reference proteome</keyword>
<dbReference type="GO" id="GO:0004519">
    <property type="term" value="F:endonuclease activity"/>
    <property type="evidence" value="ECO:0007669"/>
    <property type="project" value="UniProtKB-KW"/>
</dbReference>